<comment type="catalytic activity">
    <reaction evidence="5">
        <text>a (2E,4Z)-dienoyl-CoA + NADPH + H(+) = a 4,5-saturated-(3E)-enoyl-CoA + NADP(+)</text>
        <dbReference type="Rhea" id="RHEA:61892"/>
        <dbReference type="ChEBI" id="CHEBI:15378"/>
        <dbReference type="ChEBI" id="CHEBI:57783"/>
        <dbReference type="ChEBI" id="CHEBI:58349"/>
        <dbReference type="ChEBI" id="CHEBI:85099"/>
        <dbReference type="ChEBI" id="CHEBI:85493"/>
        <dbReference type="EC" id="1.3.1.124"/>
    </reaction>
</comment>
<evidence type="ECO:0000256" key="4">
    <source>
        <dbReference type="ARBA" id="ARBA00048009"/>
    </source>
</evidence>
<evidence type="ECO:0000313" key="6">
    <source>
        <dbReference type="EMBL" id="SHO76689.1"/>
    </source>
</evidence>
<dbReference type="PRINTS" id="PR00081">
    <property type="entry name" value="GDHRDH"/>
</dbReference>
<dbReference type="GO" id="GO:0008670">
    <property type="term" value="F:2,4-dienoyl-CoA reductase (NADPH) activity"/>
    <property type="evidence" value="ECO:0007669"/>
    <property type="project" value="InterPro"/>
</dbReference>
<dbReference type="PANTHER" id="PTHR43296:SF2">
    <property type="entry name" value="PEROXISOMAL 2,4-DIENOYL-COA REDUCTASE [(3E)-ENOYL-COA-PRODUCING]"/>
    <property type="match status" value="1"/>
</dbReference>
<dbReference type="Pfam" id="PF13561">
    <property type="entry name" value="adh_short_C2"/>
    <property type="match status" value="1"/>
</dbReference>
<dbReference type="EMBL" id="LT671822">
    <property type="protein sequence ID" value="SHO76689.1"/>
    <property type="molecule type" value="Genomic_DNA"/>
</dbReference>
<dbReference type="SUPFAM" id="SSF51735">
    <property type="entry name" value="NAD(P)-binding Rossmann-fold domains"/>
    <property type="match status" value="1"/>
</dbReference>
<evidence type="ECO:0000256" key="2">
    <source>
        <dbReference type="ARBA" id="ARBA00023002"/>
    </source>
</evidence>
<dbReference type="AlphaFoldDB" id="A0A1M8A2P3"/>
<protein>
    <recommendedName>
        <fullName evidence="3">2,4-dienoyl-CoA reductase [(3E)-enoyl-CoA-producing]</fullName>
        <ecNumber evidence="3">1.3.1.124</ecNumber>
    </recommendedName>
</protein>
<evidence type="ECO:0000313" key="7">
    <source>
        <dbReference type="Proteomes" id="UP000186303"/>
    </source>
</evidence>
<dbReference type="InterPro" id="IPR045017">
    <property type="entry name" value="DECR2-like"/>
</dbReference>
<dbReference type="Gene3D" id="3.40.50.720">
    <property type="entry name" value="NAD(P)-binding Rossmann-like Domain"/>
    <property type="match status" value="1"/>
</dbReference>
<dbReference type="GO" id="GO:0005777">
    <property type="term" value="C:peroxisome"/>
    <property type="evidence" value="ECO:0007669"/>
    <property type="project" value="TreeGrafter"/>
</dbReference>
<dbReference type="PANTHER" id="PTHR43296">
    <property type="entry name" value="PEROXISOMAL 2,4-DIENOYL-COA REDUCTASE"/>
    <property type="match status" value="1"/>
</dbReference>
<dbReference type="FunFam" id="3.40.50.720:FF:000084">
    <property type="entry name" value="Short-chain dehydrogenase reductase"/>
    <property type="match status" value="1"/>
</dbReference>
<keyword evidence="7" id="KW-1185">Reference proteome</keyword>
<reference evidence="7" key="1">
    <citation type="journal article" date="2017" name="Nucleic Acids Res.">
        <title>Proteogenomics produces comprehensive and highly accurate protein-coding gene annotation in a complete genome assembly of Malassezia sympodialis.</title>
        <authorList>
            <person name="Zhu Y."/>
            <person name="Engstroem P.G."/>
            <person name="Tellgren-Roth C."/>
            <person name="Baudo C.D."/>
            <person name="Kennell J.C."/>
            <person name="Sun S."/>
            <person name="Billmyre R.B."/>
            <person name="Schroeder M.S."/>
            <person name="Andersson A."/>
            <person name="Holm T."/>
            <person name="Sigurgeirsson B."/>
            <person name="Wu G."/>
            <person name="Sankaranarayanan S.R."/>
            <person name="Siddharthan R."/>
            <person name="Sanyal K."/>
            <person name="Lundeberg J."/>
            <person name="Nystedt B."/>
            <person name="Boekhout T."/>
            <person name="Dawson T.L. Jr."/>
            <person name="Heitman J."/>
            <person name="Scheynius A."/>
            <person name="Lehtioe J."/>
        </authorList>
    </citation>
    <scope>NUCLEOTIDE SEQUENCE [LARGE SCALE GENOMIC DNA]</scope>
    <source>
        <strain evidence="7">ATCC 42132</strain>
    </source>
</reference>
<name>A0A1M8A2P3_MALS4</name>
<dbReference type="CDD" id="cd05369">
    <property type="entry name" value="TER_DECR_SDR_a"/>
    <property type="match status" value="1"/>
</dbReference>
<dbReference type="STRING" id="1230383.A0A1M8A2P3"/>
<evidence type="ECO:0000256" key="1">
    <source>
        <dbReference type="ARBA" id="ARBA00022857"/>
    </source>
</evidence>
<evidence type="ECO:0000256" key="5">
    <source>
        <dbReference type="ARBA" id="ARBA00048340"/>
    </source>
</evidence>
<comment type="catalytic activity">
    <reaction evidence="4">
        <text>a (2E,4E)-dienoyl-CoA + NADPH + H(+) = a 4,5-saturated-(3E)-enoyl-CoA + NADP(+)</text>
        <dbReference type="Rhea" id="RHEA:45912"/>
        <dbReference type="ChEBI" id="CHEBI:15378"/>
        <dbReference type="ChEBI" id="CHEBI:57783"/>
        <dbReference type="ChEBI" id="CHEBI:58349"/>
        <dbReference type="ChEBI" id="CHEBI:85101"/>
        <dbReference type="ChEBI" id="CHEBI:85493"/>
        <dbReference type="EC" id="1.3.1.124"/>
    </reaction>
</comment>
<accession>A0A1M8A2P3</accession>
<proteinExistence type="predicted"/>
<keyword evidence="2" id="KW-0560">Oxidoreductase</keyword>
<evidence type="ECO:0000256" key="3">
    <source>
        <dbReference type="ARBA" id="ARBA00026117"/>
    </source>
</evidence>
<dbReference type="InterPro" id="IPR002347">
    <property type="entry name" value="SDR_fam"/>
</dbReference>
<dbReference type="OMA" id="ITPMGRP"/>
<dbReference type="Proteomes" id="UP000186303">
    <property type="component" value="Chromosome 2"/>
</dbReference>
<organism evidence="6 7">
    <name type="scientific">Malassezia sympodialis (strain ATCC 42132)</name>
    <name type="common">Atopic eczema-associated yeast</name>
    <dbReference type="NCBI Taxonomy" id="1230383"/>
    <lineage>
        <taxon>Eukaryota</taxon>
        <taxon>Fungi</taxon>
        <taxon>Dikarya</taxon>
        <taxon>Basidiomycota</taxon>
        <taxon>Ustilaginomycotina</taxon>
        <taxon>Malasseziomycetes</taxon>
        <taxon>Malasseziales</taxon>
        <taxon>Malasseziaceae</taxon>
        <taxon>Malassezia</taxon>
    </lineage>
</organism>
<gene>
    <name evidence="6" type="primary">SPS19</name>
    <name evidence="6" type="ORF">MSYG_1027</name>
</gene>
<dbReference type="EC" id="1.3.1.124" evidence="3"/>
<keyword evidence="1" id="KW-0521">NADP</keyword>
<sequence>MPESFKHQAVPATDVFKPDLFKGKVVLVTGGGSGICYGITETLMKLGARAAIVGRKAERLREAAAKLSRDTGSEAIATPGDVRKFDMMEEVVKQTVAKFGKIDMVVCGAAGNFMAPLEGLSSNAFRTVIEIDLLGTYNTVRATASEIKKSHGSYIHISATLHYSGLPWQAAPSAAKAGIDVLSNVIAVEWGPMGVRSNCVAPGLIAGTEGAERLVPKGSEDMVNGFIPLQRIGQRSDIANTCVFLFSDAANWINGQVLAVDGGHMHFRGPWLPYPNSSLDPASFKGLFPGIRL</sequence>
<dbReference type="OrthoDB" id="2136131at2759"/>
<dbReference type="VEuPathDB" id="FungiDB:MSYG_1027"/>
<dbReference type="GO" id="GO:0009062">
    <property type="term" value="P:fatty acid catabolic process"/>
    <property type="evidence" value="ECO:0007669"/>
    <property type="project" value="InterPro"/>
</dbReference>
<dbReference type="InterPro" id="IPR036291">
    <property type="entry name" value="NAD(P)-bd_dom_sf"/>
</dbReference>